<dbReference type="PROSITE" id="PS51077">
    <property type="entry name" value="HTH_ICLR"/>
    <property type="match status" value="1"/>
</dbReference>
<evidence type="ECO:0000259" key="8">
    <source>
        <dbReference type="PROSITE" id="PS51078"/>
    </source>
</evidence>
<dbReference type="EMBL" id="VAWA01000001">
    <property type="protein sequence ID" value="TLP79983.1"/>
    <property type="molecule type" value="Genomic_DNA"/>
</dbReference>
<dbReference type="GO" id="GO:0046278">
    <property type="term" value="P:3,4-dihydroxybenzoate metabolic process"/>
    <property type="evidence" value="ECO:0007669"/>
    <property type="project" value="InterPro"/>
</dbReference>
<dbReference type="PROSITE" id="PS51078">
    <property type="entry name" value="ICLR_ED"/>
    <property type="match status" value="1"/>
</dbReference>
<evidence type="ECO:0000256" key="4">
    <source>
        <dbReference type="ARBA" id="ARBA00023163"/>
    </source>
</evidence>
<dbReference type="FunFam" id="1.10.10.10:FF:000056">
    <property type="entry name" value="IclR family transcriptional regulator"/>
    <property type="match status" value="1"/>
</dbReference>
<dbReference type="Pfam" id="PF09339">
    <property type="entry name" value="HTH_IclR"/>
    <property type="match status" value="1"/>
</dbReference>
<evidence type="ECO:0000256" key="5">
    <source>
        <dbReference type="ARBA" id="ARBA00058938"/>
    </source>
</evidence>
<name>A0A5R9APC8_9MICC</name>
<keyword evidence="4" id="KW-0804">Transcription</keyword>
<dbReference type="GO" id="GO:0003677">
    <property type="term" value="F:DNA binding"/>
    <property type="evidence" value="ECO:0007669"/>
    <property type="project" value="UniProtKB-KW"/>
</dbReference>
<feature type="domain" description="HTH iclR-type" evidence="7">
    <location>
        <begin position="17"/>
        <end position="77"/>
    </location>
</feature>
<feature type="domain" description="IclR-ED" evidence="8">
    <location>
        <begin position="78"/>
        <end position="262"/>
    </location>
</feature>
<dbReference type="GO" id="GO:0045893">
    <property type="term" value="P:positive regulation of DNA-templated transcription"/>
    <property type="evidence" value="ECO:0007669"/>
    <property type="project" value="InterPro"/>
</dbReference>
<gene>
    <name evidence="9" type="ORF">FEF27_00940</name>
</gene>
<comment type="caution">
    <text evidence="9">The sequence shown here is derived from an EMBL/GenBank/DDBJ whole genome shotgun (WGS) entry which is preliminary data.</text>
</comment>
<dbReference type="AlphaFoldDB" id="A0A5R9APC8"/>
<dbReference type="GO" id="GO:0003700">
    <property type="term" value="F:DNA-binding transcription factor activity"/>
    <property type="evidence" value="ECO:0007669"/>
    <property type="project" value="TreeGrafter"/>
</dbReference>
<dbReference type="InterPro" id="IPR014757">
    <property type="entry name" value="Tscrpt_reg_IclR_C"/>
</dbReference>
<dbReference type="GO" id="GO:0006071">
    <property type="term" value="P:glycerol metabolic process"/>
    <property type="evidence" value="ECO:0007669"/>
    <property type="project" value="UniProtKB-KW"/>
</dbReference>
<dbReference type="SUPFAM" id="SSF55781">
    <property type="entry name" value="GAF domain-like"/>
    <property type="match status" value="1"/>
</dbReference>
<organism evidence="9 10">
    <name type="scientific">Nesterenkonia sphaerica</name>
    <dbReference type="NCBI Taxonomy" id="1804988"/>
    <lineage>
        <taxon>Bacteria</taxon>
        <taxon>Bacillati</taxon>
        <taxon>Actinomycetota</taxon>
        <taxon>Actinomycetes</taxon>
        <taxon>Micrococcales</taxon>
        <taxon>Micrococcaceae</taxon>
        <taxon>Nesterenkonia</taxon>
    </lineage>
</organism>
<keyword evidence="2" id="KW-0805">Transcription regulation</keyword>
<dbReference type="GO" id="GO:0045892">
    <property type="term" value="P:negative regulation of DNA-templated transcription"/>
    <property type="evidence" value="ECO:0007669"/>
    <property type="project" value="TreeGrafter"/>
</dbReference>
<keyword evidence="3" id="KW-0238">DNA-binding</keyword>
<dbReference type="PANTHER" id="PTHR30136">
    <property type="entry name" value="HELIX-TURN-HELIX TRANSCRIPTIONAL REGULATOR, ICLR FAMILY"/>
    <property type="match status" value="1"/>
</dbReference>
<evidence type="ECO:0000313" key="10">
    <source>
        <dbReference type="Proteomes" id="UP000306544"/>
    </source>
</evidence>
<accession>A0A5R9APC8</accession>
<evidence type="ECO:0000259" key="7">
    <source>
        <dbReference type="PROSITE" id="PS51077"/>
    </source>
</evidence>
<protein>
    <recommendedName>
        <fullName evidence="6">Glycerol operon regulatory protein</fullName>
    </recommendedName>
</protein>
<dbReference type="OrthoDB" id="3734039at2"/>
<comment type="function">
    <text evidence="5">May be an activator protein for the gylABX operon.</text>
</comment>
<dbReference type="InterPro" id="IPR036390">
    <property type="entry name" value="WH_DNA-bd_sf"/>
</dbReference>
<proteinExistence type="predicted"/>
<sequence>MTDSDPAASATHKGDFVRSLATGLDVLEAFTPAEPRLTLTEVAKKSATSRATARRMLLTLVERGYAYTDGRTFELTPRVLSLGHGYWSGRSWHELVQPSLRDVSARLNESCSAAILTGHEVMYVSRVHTRSIMRIDLGLGTRLPAFATSMGRVLLSGKPEDELRTELAQVSRPQFTPHTLTDLDLLVEAISTAGQQGYALVDQELEVGLRSAAVPVRDAAGHIVLAINTSMAAGAESIDATRQRVLPALQECAAQVEAMVRSLGKDLDSLAAASR</sequence>
<dbReference type="SUPFAM" id="SSF46785">
    <property type="entry name" value="Winged helix' DNA-binding domain"/>
    <property type="match status" value="1"/>
</dbReference>
<evidence type="ECO:0000256" key="1">
    <source>
        <dbReference type="ARBA" id="ARBA00022798"/>
    </source>
</evidence>
<dbReference type="NCBIfam" id="TIGR02431">
    <property type="entry name" value="pcaR_pcaU"/>
    <property type="match status" value="1"/>
</dbReference>
<dbReference type="PANTHER" id="PTHR30136:SF34">
    <property type="entry name" value="TRANSCRIPTIONAL REGULATOR"/>
    <property type="match status" value="1"/>
</dbReference>
<keyword evidence="1" id="KW-0319">Glycerol metabolism</keyword>
<dbReference type="RefSeq" id="WP_138168945.1">
    <property type="nucleotide sequence ID" value="NZ_VAWA01000001.1"/>
</dbReference>
<evidence type="ECO:0000256" key="6">
    <source>
        <dbReference type="ARBA" id="ARBA00070406"/>
    </source>
</evidence>
<dbReference type="InterPro" id="IPR005471">
    <property type="entry name" value="Tscrpt_reg_IclR_N"/>
</dbReference>
<dbReference type="Pfam" id="PF01614">
    <property type="entry name" value="IclR_C"/>
    <property type="match status" value="1"/>
</dbReference>
<reference evidence="9 10" key="1">
    <citation type="submission" date="2019-05" db="EMBL/GenBank/DDBJ databases">
        <title>Nesterenkonia sp. GY239, isolated from the Southern Atlantic Ocean.</title>
        <authorList>
            <person name="Zhang G."/>
        </authorList>
    </citation>
    <scope>NUCLEOTIDE SEQUENCE [LARGE SCALE GENOMIC DNA]</scope>
    <source>
        <strain evidence="9 10">GY239</strain>
    </source>
</reference>
<dbReference type="Gene3D" id="3.30.450.40">
    <property type="match status" value="1"/>
</dbReference>
<evidence type="ECO:0000256" key="3">
    <source>
        <dbReference type="ARBA" id="ARBA00023125"/>
    </source>
</evidence>
<dbReference type="InterPro" id="IPR012794">
    <property type="entry name" value="PcaR_PcaU"/>
</dbReference>
<dbReference type="Gene3D" id="1.10.10.10">
    <property type="entry name" value="Winged helix-like DNA-binding domain superfamily/Winged helix DNA-binding domain"/>
    <property type="match status" value="1"/>
</dbReference>
<dbReference type="InterPro" id="IPR036388">
    <property type="entry name" value="WH-like_DNA-bd_sf"/>
</dbReference>
<dbReference type="InterPro" id="IPR029016">
    <property type="entry name" value="GAF-like_dom_sf"/>
</dbReference>
<keyword evidence="10" id="KW-1185">Reference proteome</keyword>
<dbReference type="SMART" id="SM00346">
    <property type="entry name" value="HTH_ICLR"/>
    <property type="match status" value="1"/>
</dbReference>
<dbReference type="Proteomes" id="UP000306544">
    <property type="component" value="Unassembled WGS sequence"/>
</dbReference>
<evidence type="ECO:0000256" key="2">
    <source>
        <dbReference type="ARBA" id="ARBA00023015"/>
    </source>
</evidence>
<dbReference type="InterPro" id="IPR050707">
    <property type="entry name" value="HTH_MetabolicPath_Reg"/>
</dbReference>
<evidence type="ECO:0000313" key="9">
    <source>
        <dbReference type="EMBL" id="TLP79983.1"/>
    </source>
</evidence>